<protein>
    <submittedName>
        <fullName evidence="2">Plectin-like isoform X1</fullName>
    </submittedName>
</protein>
<keyword evidence="1" id="KW-0472">Membrane</keyword>
<dbReference type="Proteomes" id="UP000615446">
    <property type="component" value="Unassembled WGS sequence"/>
</dbReference>
<reference evidence="2" key="1">
    <citation type="submission" date="2019-10" db="EMBL/GenBank/DDBJ databases">
        <title>Conservation and host-specific expression of non-tandemly repeated heterogenous ribosome RNA gene in arbuscular mycorrhizal fungi.</title>
        <authorList>
            <person name="Maeda T."/>
            <person name="Kobayashi Y."/>
            <person name="Nakagawa T."/>
            <person name="Ezawa T."/>
            <person name="Yamaguchi K."/>
            <person name="Bino T."/>
            <person name="Nishimoto Y."/>
            <person name="Shigenobu S."/>
            <person name="Kawaguchi M."/>
        </authorList>
    </citation>
    <scope>NUCLEOTIDE SEQUENCE</scope>
    <source>
        <strain evidence="2">HR1</strain>
    </source>
</reference>
<keyword evidence="1" id="KW-0812">Transmembrane</keyword>
<keyword evidence="1" id="KW-1133">Transmembrane helix</keyword>
<sequence length="258" mass="30332">MVNYAKERGRNKAATHFGLNKSMVGYWVKASVNWAGEINRNNKKVEKQDFAVTYSIIRVKMLEILREPDIINNSLWKFNKMTNRWLYAFVKRQKLSLRRLNRLRTERSYDMYNIFNMDETPVWFEMAGNFTHPWNRWDQTTAICIFKGMRMGRGEIPSGVTSICQPLDVAINKSFKDNLRKKWHLWMTSGGAGEITAGNFRRAKYESLDDDHEELEISDIEDVIIQNENEIRDANRGELLIVLHLLFTNILYSTLIIL</sequence>
<evidence type="ECO:0000313" key="2">
    <source>
        <dbReference type="EMBL" id="GET03665.1"/>
    </source>
</evidence>
<dbReference type="OrthoDB" id="7383979at2759"/>
<evidence type="ECO:0000313" key="3">
    <source>
        <dbReference type="Proteomes" id="UP000615446"/>
    </source>
</evidence>
<name>A0A8H3MIY3_9GLOM</name>
<proteinExistence type="predicted"/>
<accession>A0A8H3MIY3</accession>
<dbReference type="EMBL" id="BLAL01000324">
    <property type="protein sequence ID" value="GET03665.1"/>
    <property type="molecule type" value="Genomic_DNA"/>
</dbReference>
<organism evidence="2 3">
    <name type="scientific">Rhizophagus clarus</name>
    <dbReference type="NCBI Taxonomy" id="94130"/>
    <lineage>
        <taxon>Eukaryota</taxon>
        <taxon>Fungi</taxon>
        <taxon>Fungi incertae sedis</taxon>
        <taxon>Mucoromycota</taxon>
        <taxon>Glomeromycotina</taxon>
        <taxon>Glomeromycetes</taxon>
        <taxon>Glomerales</taxon>
        <taxon>Glomeraceae</taxon>
        <taxon>Rhizophagus</taxon>
    </lineage>
</organism>
<dbReference type="AlphaFoldDB" id="A0A8H3MIY3"/>
<feature type="transmembrane region" description="Helical" evidence="1">
    <location>
        <begin position="239"/>
        <end position="257"/>
    </location>
</feature>
<evidence type="ECO:0000256" key="1">
    <source>
        <dbReference type="SAM" id="Phobius"/>
    </source>
</evidence>
<comment type="caution">
    <text evidence="2">The sequence shown here is derived from an EMBL/GenBank/DDBJ whole genome shotgun (WGS) entry which is preliminary data.</text>
</comment>
<gene>
    <name evidence="2" type="ORF">RCL2_002999400</name>
</gene>